<dbReference type="InterPro" id="IPR016186">
    <property type="entry name" value="C-type_lectin-like/link_sf"/>
</dbReference>
<name>A0A8J6EIZ6_ELECQ</name>
<evidence type="ECO:0000313" key="4">
    <source>
        <dbReference type="Proteomes" id="UP000770717"/>
    </source>
</evidence>
<dbReference type="SMART" id="SM00034">
    <property type="entry name" value="CLECT"/>
    <property type="match status" value="1"/>
</dbReference>
<dbReference type="AlphaFoldDB" id="A0A8J6EIZ6"/>
<gene>
    <name evidence="3" type="ORF">GDO78_019567</name>
</gene>
<dbReference type="Proteomes" id="UP000770717">
    <property type="component" value="Unassembled WGS sequence"/>
</dbReference>
<keyword evidence="1" id="KW-0430">Lectin</keyword>
<evidence type="ECO:0000259" key="2">
    <source>
        <dbReference type="PROSITE" id="PS50041"/>
    </source>
</evidence>
<organism evidence="3 4">
    <name type="scientific">Eleutherodactylus coqui</name>
    <name type="common">Puerto Rican coqui</name>
    <dbReference type="NCBI Taxonomy" id="57060"/>
    <lineage>
        <taxon>Eukaryota</taxon>
        <taxon>Metazoa</taxon>
        <taxon>Chordata</taxon>
        <taxon>Craniata</taxon>
        <taxon>Vertebrata</taxon>
        <taxon>Euteleostomi</taxon>
        <taxon>Amphibia</taxon>
        <taxon>Batrachia</taxon>
        <taxon>Anura</taxon>
        <taxon>Neobatrachia</taxon>
        <taxon>Hyloidea</taxon>
        <taxon>Eleutherodactylidae</taxon>
        <taxon>Eleutherodactylinae</taxon>
        <taxon>Eleutherodactylus</taxon>
        <taxon>Eleutherodactylus</taxon>
    </lineage>
</organism>
<dbReference type="GO" id="GO:0030246">
    <property type="term" value="F:carbohydrate binding"/>
    <property type="evidence" value="ECO:0007669"/>
    <property type="project" value="UniProtKB-KW"/>
</dbReference>
<dbReference type="Pfam" id="PF00059">
    <property type="entry name" value="Lectin_C"/>
    <property type="match status" value="1"/>
</dbReference>
<feature type="domain" description="C-type lectin" evidence="2">
    <location>
        <begin position="17"/>
        <end position="131"/>
    </location>
</feature>
<dbReference type="PANTHER" id="PTHR22803">
    <property type="entry name" value="MANNOSE, PHOSPHOLIPASE, LECTIN RECEPTOR RELATED"/>
    <property type="match status" value="1"/>
</dbReference>
<dbReference type="InterPro" id="IPR033989">
    <property type="entry name" value="CD209-like_CTLD"/>
</dbReference>
<dbReference type="Gene3D" id="3.10.100.10">
    <property type="entry name" value="Mannose-Binding Protein A, subunit A"/>
    <property type="match status" value="1"/>
</dbReference>
<dbReference type="PROSITE" id="PS50041">
    <property type="entry name" value="C_TYPE_LECTIN_2"/>
    <property type="match status" value="1"/>
</dbReference>
<dbReference type="OrthoDB" id="2142683at2759"/>
<dbReference type="InterPro" id="IPR050111">
    <property type="entry name" value="C-type_lectin/snaclec_domain"/>
</dbReference>
<proteinExistence type="predicted"/>
<dbReference type="InterPro" id="IPR001304">
    <property type="entry name" value="C-type_lectin-like"/>
</dbReference>
<dbReference type="CDD" id="cd03590">
    <property type="entry name" value="CLECT_DC-SIGN_like"/>
    <property type="match status" value="1"/>
</dbReference>
<dbReference type="InterPro" id="IPR016187">
    <property type="entry name" value="CTDL_fold"/>
</dbReference>
<comment type="caution">
    <text evidence="3">The sequence shown here is derived from an EMBL/GenBank/DDBJ whole genome shotgun (WGS) entry which is preliminary data.</text>
</comment>
<reference evidence="3" key="1">
    <citation type="thesis" date="2020" institute="ProQuest LLC" country="789 East Eisenhower Parkway, Ann Arbor, MI, USA">
        <title>Comparative Genomics and Chromosome Evolution.</title>
        <authorList>
            <person name="Mudd A.B."/>
        </authorList>
    </citation>
    <scope>NUCLEOTIDE SEQUENCE</scope>
    <source>
        <strain evidence="3">HN-11 Male</strain>
        <tissue evidence="3">Kidney and liver</tissue>
    </source>
</reference>
<dbReference type="EMBL" id="WNTK01000418">
    <property type="protein sequence ID" value="KAG9469826.1"/>
    <property type="molecule type" value="Genomic_DNA"/>
</dbReference>
<keyword evidence="4" id="KW-1185">Reference proteome</keyword>
<accession>A0A8J6EIZ6</accession>
<dbReference type="SUPFAM" id="SSF56436">
    <property type="entry name" value="C-type lectin-like"/>
    <property type="match status" value="1"/>
</dbReference>
<evidence type="ECO:0000256" key="1">
    <source>
        <dbReference type="ARBA" id="ARBA00022734"/>
    </source>
</evidence>
<evidence type="ECO:0000313" key="3">
    <source>
        <dbReference type="EMBL" id="KAG9469826.1"/>
    </source>
</evidence>
<protein>
    <recommendedName>
        <fullName evidence="2">C-type lectin domain-containing protein</fullName>
    </recommendedName>
</protein>
<sequence>MVFWFSEKTCEKGWKQADGSCYYITGVKATWAKTRDSCLKKGADLAVITSKREQIFLVSISDVSYDKHYWIGLHDMDEEGTWTWVDGTNYETSYKSWGIGEPDDWEDAEDCVYLWAFGVWNDVSCDYEDHYGICEKKL</sequence>